<sequence length="1227" mass="139736">MPSTATDDRALRPRVGELFWKKEGSNGWIMGKLTALSEDGSEAHFAVVNEDSGEIISGQNDVFLLEEHPLYPANPLFSTSADMTSLHHLHEAALVKNLQDRSALANQRPYTFMANVLIAVNPLRYLEEVDKELFIGQPLDKCPPHPYHVAESAYRQLCTLRPVMQNQSIIISGESGSGKTETSKIILDFLTARAVAQRSESFDSEPEVTSSKRFSLKGTRSMRALSSFSIRDVSSMLKEPNTVTLGERLMETIPILESFGNSKTHRNHNSSRFGKYMRLQFSTRHYELTGASIDTYLLEKSRLVHPPTGERNFHIFYELLRSGRDDLLALLQLDGEDTEATIESFHYLNRSTCTKSELLDDASNFAKLTDALLLVGIDHNMQTDLFKLVGGLLYLGNVGFDEEETTEGLSAILDPNSAHAIQMAAELLGVPIDELSTAMLNKRITRSKGGRKNSIYFLKKDSRQAAYSRDTIAKSIYELVFSWLMRQCAHALEYNETLRDVLPYIGVLDIFGFEDFEPMNRNSFEQLLINYANETLQSIFNTCIFQAEQELYKSEHIHVPNNVNLVFPFPLPGQPIIVHNPSDTNEKSLAERLNSTSELISYVDNQECLNLIASRQGGIFATIDTVSRLPGPSDKKLNERLHTLYKRNPCFPLPHPKEAHEMFCIVHYAGTVKYHIDSFIDKNNNIISAQFEELIQMSRSHILNSQPVVHAPSNNHHKGGSVSQMFSVQMKGLASELEGTRCNFIRCIKPNAAMAVGVFDRNSVVDQLRCSGTVQACSVLRVGLPTRILYAEVVDIYAPLVGDEVYGKFKLNERLFTQAICFALNFPADAYRLGDSRLFFRTGKIDLLDQLLNVTKIDPKLPVELTKYVVKRRWISAVAKIMVYKKFENIYYDCKYRRSAIVLQCALRQHLARRELASLRKQHQIALKLQGWIRKLKVMKSFAGKAEEKLTLLNHLLEKPSLPKGQRWLLTWLGPLQRAMYVQKLCRKACVAYMVKRGFLWLYGQIRKKRAQLLLQTQIRVLLAKRRLQELVRKRRARDNWKRAILDVRVYSVFLRQFRRVHLERLERNHDVLTSENASLQEQVVAMTEKLAAAEEQTEKLEAQILIQIRLLEERQACILTLEAQIPKNIQTPLKESLLSRIFRFFTCNSTPYEMEEVQDENPASCTVSECSSSEDVTKRITTPPLNPTTTTPTTVLAAKHAQKLSQALKPARRQHEGVWKISRFVF</sequence>
<evidence type="ECO:0000256" key="7">
    <source>
        <dbReference type="SAM" id="Coils"/>
    </source>
</evidence>
<dbReference type="GO" id="GO:0051015">
    <property type="term" value="F:actin filament binding"/>
    <property type="evidence" value="ECO:0007669"/>
    <property type="project" value="TreeGrafter"/>
</dbReference>
<evidence type="ECO:0000256" key="2">
    <source>
        <dbReference type="ARBA" id="ARBA00022840"/>
    </source>
</evidence>
<evidence type="ECO:0000256" key="5">
    <source>
        <dbReference type="ARBA" id="ARBA00023203"/>
    </source>
</evidence>
<dbReference type="Gene3D" id="1.20.58.530">
    <property type="match status" value="1"/>
</dbReference>
<dbReference type="SMART" id="SM00242">
    <property type="entry name" value="MYSc"/>
    <property type="match status" value="1"/>
</dbReference>
<evidence type="ECO:0000313" key="10">
    <source>
        <dbReference type="Proteomes" id="UP000243217"/>
    </source>
</evidence>
<evidence type="ECO:0000256" key="6">
    <source>
        <dbReference type="PROSITE-ProRule" id="PRU00782"/>
    </source>
</evidence>
<dbReference type="Gene3D" id="1.20.5.4820">
    <property type="match status" value="1"/>
</dbReference>
<feature type="coiled-coil region" evidence="7">
    <location>
        <begin position="1063"/>
        <end position="1104"/>
    </location>
</feature>
<feature type="binding site" evidence="6">
    <location>
        <begin position="173"/>
        <end position="180"/>
    </location>
    <ligand>
        <name>ATP</name>
        <dbReference type="ChEBI" id="CHEBI:30616"/>
    </ligand>
</feature>
<dbReference type="STRING" id="74557.A0A1V9Z0R3"/>
<dbReference type="PROSITE" id="PS50096">
    <property type="entry name" value="IQ"/>
    <property type="match status" value="2"/>
</dbReference>
<reference evidence="9 10" key="1">
    <citation type="journal article" date="2014" name="Genome Biol. Evol.">
        <title>The secreted proteins of Achlya hypogyna and Thraustotheca clavata identify the ancestral oomycete secretome and reveal gene acquisitions by horizontal gene transfer.</title>
        <authorList>
            <person name="Misner I."/>
            <person name="Blouin N."/>
            <person name="Leonard G."/>
            <person name="Richards T.A."/>
            <person name="Lane C.E."/>
        </authorList>
    </citation>
    <scope>NUCLEOTIDE SEQUENCE [LARGE SCALE GENOMIC DNA]</scope>
    <source>
        <strain evidence="9 10">ATCC 34112</strain>
    </source>
</reference>
<dbReference type="EMBL" id="JNBS01002414">
    <property type="protein sequence ID" value="OQR91507.1"/>
    <property type="molecule type" value="Genomic_DNA"/>
</dbReference>
<dbReference type="InterPro" id="IPR027417">
    <property type="entry name" value="P-loop_NTPase"/>
</dbReference>
<keyword evidence="2 6" id="KW-0067">ATP-binding</keyword>
<dbReference type="Gene3D" id="1.20.120.720">
    <property type="entry name" value="Myosin VI head, motor domain, U50 subdomain"/>
    <property type="match status" value="1"/>
</dbReference>
<dbReference type="Gene3D" id="1.10.10.820">
    <property type="match status" value="1"/>
</dbReference>
<keyword evidence="7" id="KW-0175">Coiled coil</keyword>
<proteinExistence type="inferred from homology"/>
<name>A0A1V9Z0R3_9STRA</name>
<dbReference type="OrthoDB" id="65048at2759"/>
<comment type="caution">
    <text evidence="9">The sequence shown here is derived from an EMBL/GenBank/DDBJ whole genome shotgun (WGS) entry which is preliminary data.</text>
</comment>
<evidence type="ECO:0000256" key="1">
    <source>
        <dbReference type="ARBA" id="ARBA00022741"/>
    </source>
</evidence>
<evidence type="ECO:0000259" key="8">
    <source>
        <dbReference type="PROSITE" id="PS51456"/>
    </source>
</evidence>
<comment type="similarity">
    <text evidence="6">Belongs to the TRAFAC class myosin-kinesin ATPase superfamily. Myosin family.</text>
</comment>
<keyword evidence="3 6" id="KW-0518">Myosin</keyword>
<dbReference type="GO" id="GO:0016459">
    <property type="term" value="C:myosin complex"/>
    <property type="evidence" value="ECO:0007669"/>
    <property type="project" value="UniProtKB-KW"/>
</dbReference>
<keyword evidence="10" id="KW-1185">Reference proteome</keyword>
<dbReference type="GO" id="GO:0005737">
    <property type="term" value="C:cytoplasm"/>
    <property type="evidence" value="ECO:0007669"/>
    <property type="project" value="TreeGrafter"/>
</dbReference>
<dbReference type="PROSITE" id="PS51456">
    <property type="entry name" value="MYOSIN_MOTOR"/>
    <property type="match status" value="1"/>
</dbReference>
<dbReference type="Proteomes" id="UP000243217">
    <property type="component" value="Unassembled WGS sequence"/>
</dbReference>
<protein>
    <submittedName>
        <fullName evidence="9">Myosin</fullName>
    </submittedName>
</protein>
<dbReference type="Pfam" id="PF00063">
    <property type="entry name" value="Myosin_head"/>
    <property type="match status" value="2"/>
</dbReference>
<dbReference type="AlphaFoldDB" id="A0A1V9Z0R3"/>
<dbReference type="GO" id="GO:0016020">
    <property type="term" value="C:membrane"/>
    <property type="evidence" value="ECO:0007669"/>
    <property type="project" value="TreeGrafter"/>
</dbReference>
<keyword evidence="4 6" id="KW-0505">Motor protein</keyword>
<dbReference type="GO" id="GO:0007015">
    <property type="term" value="P:actin filament organization"/>
    <property type="evidence" value="ECO:0007669"/>
    <property type="project" value="TreeGrafter"/>
</dbReference>
<dbReference type="SUPFAM" id="SSF52540">
    <property type="entry name" value="P-loop containing nucleoside triphosphate hydrolases"/>
    <property type="match status" value="1"/>
</dbReference>
<dbReference type="PANTHER" id="PTHR13140:SF845">
    <property type="entry name" value="MYOSIN-LIKE PROTEIN"/>
    <property type="match status" value="1"/>
</dbReference>
<dbReference type="PRINTS" id="PR00193">
    <property type="entry name" value="MYOSINHEAVY"/>
</dbReference>
<dbReference type="InterPro" id="IPR036961">
    <property type="entry name" value="Kinesin_motor_dom_sf"/>
</dbReference>
<evidence type="ECO:0000256" key="4">
    <source>
        <dbReference type="ARBA" id="ARBA00023175"/>
    </source>
</evidence>
<gene>
    <name evidence="9" type="ORF">THRCLA_08965</name>
</gene>
<accession>A0A1V9Z0R3</accession>
<dbReference type="PANTHER" id="PTHR13140">
    <property type="entry name" value="MYOSIN"/>
    <property type="match status" value="1"/>
</dbReference>
<feature type="region of interest" description="Actin-binding" evidence="6">
    <location>
        <begin position="730"/>
        <end position="752"/>
    </location>
</feature>
<keyword evidence="1 6" id="KW-0547">Nucleotide-binding</keyword>
<evidence type="ECO:0000256" key="3">
    <source>
        <dbReference type="ARBA" id="ARBA00023123"/>
    </source>
</evidence>
<feature type="domain" description="Myosin motor" evidence="8">
    <location>
        <begin position="78"/>
        <end position="853"/>
    </location>
</feature>
<keyword evidence="5 6" id="KW-0009">Actin-binding</keyword>
<dbReference type="Gene3D" id="3.40.850.10">
    <property type="entry name" value="Kinesin motor domain"/>
    <property type="match status" value="1"/>
</dbReference>
<dbReference type="GO" id="GO:0005524">
    <property type="term" value="F:ATP binding"/>
    <property type="evidence" value="ECO:0007669"/>
    <property type="project" value="UniProtKB-UniRule"/>
</dbReference>
<dbReference type="InterPro" id="IPR001609">
    <property type="entry name" value="Myosin_head_motor_dom-like"/>
</dbReference>
<organism evidence="9 10">
    <name type="scientific">Thraustotheca clavata</name>
    <dbReference type="NCBI Taxonomy" id="74557"/>
    <lineage>
        <taxon>Eukaryota</taxon>
        <taxon>Sar</taxon>
        <taxon>Stramenopiles</taxon>
        <taxon>Oomycota</taxon>
        <taxon>Saprolegniomycetes</taxon>
        <taxon>Saprolegniales</taxon>
        <taxon>Achlyaceae</taxon>
        <taxon>Thraustotheca</taxon>
    </lineage>
</organism>
<evidence type="ECO:0000313" key="9">
    <source>
        <dbReference type="EMBL" id="OQR91507.1"/>
    </source>
</evidence>
<dbReference type="GO" id="GO:0000146">
    <property type="term" value="F:microfilament motor activity"/>
    <property type="evidence" value="ECO:0007669"/>
    <property type="project" value="TreeGrafter"/>
</dbReference>